<comment type="caution">
    <text evidence="1">The sequence shown here is derived from an EMBL/GenBank/DDBJ whole genome shotgun (WGS) entry which is preliminary data.</text>
</comment>
<evidence type="ECO:0000313" key="1">
    <source>
        <dbReference type="EMBL" id="MEC0231266.1"/>
    </source>
</evidence>
<accession>A0ABU6GAV0</accession>
<evidence type="ECO:0000313" key="2">
    <source>
        <dbReference type="Proteomes" id="UP001338137"/>
    </source>
</evidence>
<dbReference type="Proteomes" id="UP001338137">
    <property type="component" value="Unassembled WGS sequence"/>
</dbReference>
<name>A0ABU6GAV0_9BACL</name>
<gene>
    <name evidence="1" type="ORF">P4I72_29630</name>
</gene>
<proteinExistence type="predicted"/>
<organism evidence="1 2">
    <name type="scientific">Paenibacillus alba</name>
    <dbReference type="NCBI Taxonomy" id="1197127"/>
    <lineage>
        <taxon>Bacteria</taxon>
        <taxon>Bacillati</taxon>
        <taxon>Bacillota</taxon>
        <taxon>Bacilli</taxon>
        <taxon>Bacillales</taxon>
        <taxon>Paenibacillaceae</taxon>
        <taxon>Paenibacillus</taxon>
    </lineage>
</organism>
<keyword evidence="1" id="KW-0238">DNA-binding</keyword>
<dbReference type="EMBL" id="JARLKY010000090">
    <property type="protein sequence ID" value="MEC0231266.1"/>
    <property type="molecule type" value="Genomic_DNA"/>
</dbReference>
<reference evidence="1 2" key="1">
    <citation type="submission" date="2023-03" db="EMBL/GenBank/DDBJ databases">
        <title>Bacillus Genome Sequencing.</title>
        <authorList>
            <person name="Dunlap C."/>
        </authorList>
    </citation>
    <scope>NUCLEOTIDE SEQUENCE [LARGE SCALE GENOMIC DNA]</scope>
    <source>
        <strain evidence="1 2">BD-533</strain>
    </source>
</reference>
<dbReference type="GO" id="GO:0003677">
    <property type="term" value="F:DNA binding"/>
    <property type="evidence" value="ECO:0007669"/>
    <property type="project" value="UniProtKB-KW"/>
</dbReference>
<dbReference type="RefSeq" id="WP_326075234.1">
    <property type="nucleotide sequence ID" value="NZ_JARLKY010000090.1"/>
</dbReference>
<protein>
    <submittedName>
        <fullName evidence="1">DNA-binding protein</fullName>
    </submittedName>
</protein>
<sequence length="80" mass="9356">MDREELIKLIQNEVMTAAEVVEYLETTKQNLASLKKRGKLVPVKEYGLVKLYLRADVEKRKEDAVELNEKFRPYDKETGL</sequence>
<keyword evidence="2" id="KW-1185">Reference proteome</keyword>